<evidence type="ECO:0000313" key="3">
    <source>
        <dbReference type="EMBL" id="KIN03675.1"/>
    </source>
</evidence>
<dbReference type="OrthoDB" id="422736at2759"/>
<protein>
    <submittedName>
        <fullName evidence="3">Uncharacterized protein</fullName>
    </submittedName>
</protein>
<reference evidence="3 4" key="1">
    <citation type="submission" date="2014-04" db="EMBL/GenBank/DDBJ databases">
        <authorList>
            <consortium name="DOE Joint Genome Institute"/>
            <person name="Kuo A."/>
            <person name="Martino E."/>
            <person name="Perotto S."/>
            <person name="Kohler A."/>
            <person name="Nagy L.G."/>
            <person name="Floudas D."/>
            <person name="Copeland A."/>
            <person name="Barry K.W."/>
            <person name="Cichocki N."/>
            <person name="Veneault-Fourrey C."/>
            <person name="LaButti K."/>
            <person name="Lindquist E.A."/>
            <person name="Lipzen A."/>
            <person name="Lundell T."/>
            <person name="Morin E."/>
            <person name="Murat C."/>
            <person name="Sun H."/>
            <person name="Tunlid A."/>
            <person name="Henrissat B."/>
            <person name="Grigoriev I.V."/>
            <person name="Hibbett D.S."/>
            <person name="Martin F."/>
            <person name="Nordberg H.P."/>
            <person name="Cantor M.N."/>
            <person name="Hua S.X."/>
        </authorList>
    </citation>
    <scope>NUCLEOTIDE SEQUENCE [LARGE SCALE GENOMIC DNA]</scope>
    <source>
        <strain evidence="3 4">Zn</strain>
    </source>
</reference>
<keyword evidence="2" id="KW-0812">Transmembrane</keyword>
<feature type="compositionally biased region" description="Low complexity" evidence="1">
    <location>
        <begin position="461"/>
        <end position="470"/>
    </location>
</feature>
<keyword evidence="2" id="KW-1133">Transmembrane helix</keyword>
<feature type="transmembrane region" description="Helical" evidence="2">
    <location>
        <begin position="45"/>
        <end position="64"/>
    </location>
</feature>
<dbReference type="EMBL" id="KN832873">
    <property type="protein sequence ID" value="KIN03675.1"/>
    <property type="molecule type" value="Genomic_DNA"/>
</dbReference>
<dbReference type="InParanoid" id="A0A0C3HKX6"/>
<gene>
    <name evidence="3" type="ORF">OIDMADRAFT_51624</name>
</gene>
<evidence type="ECO:0000313" key="4">
    <source>
        <dbReference type="Proteomes" id="UP000054321"/>
    </source>
</evidence>
<dbReference type="Proteomes" id="UP000054321">
    <property type="component" value="Unassembled WGS sequence"/>
</dbReference>
<accession>A0A0C3HKX6</accession>
<keyword evidence="4" id="KW-1185">Reference proteome</keyword>
<organism evidence="3 4">
    <name type="scientific">Oidiodendron maius (strain Zn)</name>
    <dbReference type="NCBI Taxonomy" id="913774"/>
    <lineage>
        <taxon>Eukaryota</taxon>
        <taxon>Fungi</taxon>
        <taxon>Dikarya</taxon>
        <taxon>Ascomycota</taxon>
        <taxon>Pezizomycotina</taxon>
        <taxon>Leotiomycetes</taxon>
        <taxon>Leotiomycetes incertae sedis</taxon>
        <taxon>Myxotrichaceae</taxon>
        <taxon>Oidiodendron</taxon>
    </lineage>
</organism>
<sequence length="611" mass="68087">MLRGGKRTDEGILADEDILPLSHRRRVLSSGNSPKAAVTIRRRRTVFIILAIITVVLLLVVVLGSRSPRKIAELHIQLHPQRPPSPPPTVKHVKTHIPSKVTNILEPGFELEEVGSNDGGGSRQGNTSFSRRPRFHILIAANKATSHMCKTLLSAAALNFPTPVLINNPSNDSQSQARTEHIHKTYDFLNGDQVQDSDLILILEEDSWFQLPAEVVIGRFLRSTRTSDAALLHKYGRKPPKINIDSSIIPIGAPRYEHKILFSAQKVCSNSPDDLACYSAPQSPLLTEIYGPTPDEYPGIKLDTPRYLGPTMAMGRVSDLRPLYSRAEEIRRSGSKLYSAQQILAQIFGKQEYVRSARADALNNDPMFATMTEFLLGPSDDNVAKTKPLPEDTKMKLGTNYEFGIGLDYMGSVFQVLHNSSNDTRFVEFKQPPTVPWPSLPPDSIFENLITLPADLLMGSPFTSPSTSSPNPNPPLHPEFDSMPRDNVSWPDVSLLTNIIVPSSSVPSIVNILSDESLQDELWRKMWFQRYGRALLRQSLRNTRDGVAAKNAAEGDEQWWDFRGGNGGVWMDDETWLEWNEVCGGFEEEVFGDGWGKFGAEWRTEGDGVLI</sequence>
<dbReference type="PANTHER" id="PTHR36587">
    <property type="entry name" value="EXPRESSION SITE-ASSOCIATED GENE 3 (ESAG3)-LIKE PROTEIN"/>
    <property type="match status" value="1"/>
</dbReference>
<dbReference type="CDD" id="cd22997">
    <property type="entry name" value="GT_LH"/>
    <property type="match status" value="1"/>
</dbReference>
<proteinExistence type="predicted"/>
<name>A0A0C3HKX6_OIDMZ</name>
<dbReference type="PANTHER" id="PTHR36587:SF2">
    <property type="entry name" value="EXPRESSION SITE-ASSOCIATED GENE 3 (ESAG3)-LIKE PROTEIN"/>
    <property type="match status" value="1"/>
</dbReference>
<dbReference type="HOGENOM" id="CLU_020425_3_0_1"/>
<reference evidence="4" key="2">
    <citation type="submission" date="2015-01" db="EMBL/GenBank/DDBJ databases">
        <title>Evolutionary Origins and Diversification of the Mycorrhizal Mutualists.</title>
        <authorList>
            <consortium name="DOE Joint Genome Institute"/>
            <consortium name="Mycorrhizal Genomics Consortium"/>
            <person name="Kohler A."/>
            <person name="Kuo A."/>
            <person name="Nagy L.G."/>
            <person name="Floudas D."/>
            <person name="Copeland A."/>
            <person name="Barry K.W."/>
            <person name="Cichocki N."/>
            <person name="Veneault-Fourrey C."/>
            <person name="LaButti K."/>
            <person name="Lindquist E.A."/>
            <person name="Lipzen A."/>
            <person name="Lundell T."/>
            <person name="Morin E."/>
            <person name="Murat C."/>
            <person name="Riley R."/>
            <person name="Ohm R."/>
            <person name="Sun H."/>
            <person name="Tunlid A."/>
            <person name="Henrissat B."/>
            <person name="Grigoriev I.V."/>
            <person name="Hibbett D.S."/>
            <person name="Martin F."/>
        </authorList>
    </citation>
    <scope>NUCLEOTIDE SEQUENCE [LARGE SCALE GENOMIC DNA]</scope>
    <source>
        <strain evidence="4">Zn</strain>
    </source>
</reference>
<feature type="region of interest" description="Disordered" evidence="1">
    <location>
        <begin position="461"/>
        <end position="483"/>
    </location>
</feature>
<evidence type="ECO:0000256" key="2">
    <source>
        <dbReference type="SAM" id="Phobius"/>
    </source>
</evidence>
<dbReference type="AlphaFoldDB" id="A0A0C3HKX6"/>
<keyword evidence="2" id="KW-0472">Membrane</keyword>
<evidence type="ECO:0000256" key="1">
    <source>
        <dbReference type="SAM" id="MobiDB-lite"/>
    </source>
</evidence>